<evidence type="ECO:0000313" key="4">
    <source>
        <dbReference type="Proteomes" id="UP000320244"/>
    </source>
</evidence>
<dbReference type="EMBL" id="VCQV01000017">
    <property type="protein sequence ID" value="TWP35698.1"/>
    <property type="molecule type" value="Genomic_DNA"/>
</dbReference>
<dbReference type="PANTHER" id="PTHR30204:SF98">
    <property type="entry name" value="HTH-TYPE TRANSCRIPTIONAL REGULATOR ADHR"/>
    <property type="match status" value="1"/>
</dbReference>
<dbReference type="GO" id="GO:0003677">
    <property type="term" value="F:DNA binding"/>
    <property type="evidence" value="ECO:0007669"/>
    <property type="project" value="UniProtKB-KW"/>
</dbReference>
<gene>
    <name evidence="3" type="ORF">FGL98_12865</name>
</gene>
<sequence length="202" mass="21766">MKISQLSDETGVARATLKYYLREGLLHAGASRGRTQADYDASHVARVRLVRALIEAGGLSLASVKEVVQALESPPDRRHDLLGAAQCALTGSTRAEPVSCPRARALMNDLSWRIDPGSPLLTDLEHQLDAADAAGVAVPDERLRTYATSMHEVAQVDVESVPDDPQGAVRQVVVATVLIDPILITLRRLGQQDVSAQRFGLD</sequence>
<proteinExistence type="predicted"/>
<dbReference type="InterPro" id="IPR000551">
    <property type="entry name" value="MerR-type_HTH_dom"/>
</dbReference>
<dbReference type="SUPFAM" id="SSF46955">
    <property type="entry name" value="Putative DNA-binding domain"/>
    <property type="match status" value="1"/>
</dbReference>
<dbReference type="PRINTS" id="PR00040">
    <property type="entry name" value="HTHMERR"/>
</dbReference>
<organism evidence="3 4">
    <name type="scientific">Leekyejoonella antrihumi</name>
    <dbReference type="NCBI Taxonomy" id="1660198"/>
    <lineage>
        <taxon>Bacteria</taxon>
        <taxon>Bacillati</taxon>
        <taxon>Actinomycetota</taxon>
        <taxon>Actinomycetes</taxon>
        <taxon>Micrococcales</taxon>
        <taxon>Dermacoccaceae</taxon>
        <taxon>Leekyejoonella</taxon>
    </lineage>
</organism>
<dbReference type="Gene3D" id="1.10.1660.10">
    <property type="match status" value="1"/>
</dbReference>
<dbReference type="Pfam" id="PF13411">
    <property type="entry name" value="MerR_1"/>
    <property type="match status" value="1"/>
</dbReference>
<name>A0A563DZK4_9MICO</name>
<accession>A0A563DZK4</accession>
<feature type="domain" description="HTH merR-type" evidence="2">
    <location>
        <begin position="1"/>
        <end position="70"/>
    </location>
</feature>
<dbReference type="Proteomes" id="UP000320244">
    <property type="component" value="Unassembled WGS sequence"/>
</dbReference>
<dbReference type="GO" id="GO:0003700">
    <property type="term" value="F:DNA-binding transcription factor activity"/>
    <property type="evidence" value="ECO:0007669"/>
    <property type="project" value="InterPro"/>
</dbReference>
<dbReference type="RefSeq" id="WP_146317172.1">
    <property type="nucleotide sequence ID" value="NZ_VCQV01000017.1"/>
</dbReference>
<evidence type="ECO:0000259" key="2">
    <source>
        <dbReference type="PROSITE" id="PS50937"/>
    </source>
</evidence>
<comment type="caution">
    <text evidence="3">The sequence shown here is derived from an EMBL/GenBank/DDBJ whole genome shotgun (WGS) entry which is preliminary data.</text>
</comment>
<evidence type="ECO:0000313" key="3">
    <source>
        <dbReference type="EMBL" id="TWP35698.1"/>
    </source>
</evidence>
<keyword evidence="4" id="KW-1185">Reference proteome</keyword>
<dbReference type="OrthoDB" id="5242095at2"/>
<reference evidence="3 4" key="1">
    <citation type="submission" date="2019-05" db="EMBL/GenBank/DDBJ databases">
        <authorList>
            <person name="Lee S.D."/>
        </authorList>
    </citation>
    <scope>NUCLEOTIDE SEQUENCE [LARGE SCALE GENOMIC DNA]</scope>
    <source>
        <strain evidence="3 4">C5-26</strain>
    </source>
</reference>
<keyword evidence="1" id="KW-0238">DNA-binding</keyword>
<reference evidence="3 4" key="2">
    <citation type="submission" date="2019-08" db="EMBL/GenBank/DDBJ databases">
        <title>Jejuicoccus antrihumi gen. nov., sp. nov., a new member of the family Dermacoccaceae isolated from a cave.</title>
        <authorList>
            <person name="Schumann P."/>
            <person name="Kim I.S."/>
        </authorList>
    </citation>
    <scope>NUCLEOTIDE SEQUENCE [LARGE SCALE GENOMIC DNA]</scope>
    <source>
        <strain evidence="3 4">C5-26</strain>
    </source>
</reference>
<evidence type="ECO:0000256" key="1">
    <source>
        <dbReference type="ARBA" id="ARBA00023125"/>
    </source>
</evidence>
<dbReference type="PROSITE" id="PS50937">
    <property type="entry name" value="HTH_MERR_2"/>
    <property type="match status" value="1"/>
</dbReference>
<dbReference type="AlphaFoldDB" id="A0A563DZK4"/>
<protein>
    <submittedName>
        <fullName evidence="3">MerR family transcriptional regulator</fullName>
    </submittedName>
</protein>
<dbReference type="InterPro" id="IPR009061">
    <property type="entry name" value="DNA-bd_dom_put_sf"/>
</dbReference>
<dbReference type="InterPro" id="IPR047057">
    <property type="entry name" value="MerR_fam"/>
</dbReference>
<dbReference type="PANTHER" id="PTHR30204">
    <property type="entry name" value="REDOX-CYCLING DRUG-SENSING TRANSCRIPTIONAL ACTIVATOR SOXR"/>
    <property type="match status" value="1"/>
</dbReference>
<dbReference type="SMART" id="SM00422">
    <property type="entry name" value="HTH_MERR"/>
    <property type="match status" value="1"/>
</dbReference>